<evidence type="ECO:0000313" key="2">
    <source>
        <dbReference type="Proteomes" id="UP001234178"/>
    </source>
</evidence>
<dbReference type="EMBL" id="JAOYFB010000038">
    <property type="protein sequence ID" value="KAK4026644.1"/>
    <property type="molecule type" value="Genomic_DNA"/>
</dbReference>
<sequence length="150" mass="17099">MKLVVAGFAVDKQGKDFFTKVDRIFIPNPTLSCTTVILHKTQDECRKCQMWDMEKESKDSLQVTKFNMVIKLPPLCIVLYSFYPKTMCQLTYLPGCNEEESLIISEELTCLSGCNEEEPLESKLLNGEKLNYLPGCRKLLKECSGVRDTT</sequence>
<comment type="caution">
    <text evidence="1">The sequence shown here is derived from an EMBL/GenBank/DDBJ whole genome shotgun (WGS) entry which is preliminary data.</text>
</comment>
<dbReference type="Proteomes" id="UP001234178">
    <property type="component" value="Unassembled WGS sequence"/>
</dbReference>
<gene>
    <name evidence="1" type="ORF">OUZ56_015669</name>
</gene>
<name>A0ABR0ANE4_9CRUS</name>
<accession>A0ABR0ANE4</accession>
<keyword evidence="2" id="KW-1185">Reference proteome</keyword>
<reference evidence="1 2" key="1">
    <citation type="journal article" date="2023" name="Nucleic Acids Res.">
        <title>The hologenome of Daphnia magna reveals possible DNA methylation and microbiome-mediated evolution of the host genome.</title>
        <authorList>
            <person name="Chaturvedi A."/>
            <person name="Li X."/>
            <person name="Dhandapani V."/>
            <person name="Marshall H."/>
            <person name="Kissane S."/>
            <person name="Cuenca-Cambronero M."/>
            <person name="Asole G."/>
            <person name="Calvet F."/>
            <person name="Ruiz-Romero M."/>
            <person name="Marangio P."/>
            <person name="Guigo R."/>
            <person name="Rago D."/>
            <person name="Mirbahai L."/>
            <person name="Eastwood N."/>
            <person name="Colbourne J.K."/>
            <person name="Zhou J."/>
            <person name="Mallon E."/>
            <person name="Orsini L."/>
        </authorList>
    </citation>
    <scope>NUCLEOTIDE SEQUENCE [LARGE SCALE GENOMIC DNA]</scope>
    <source>
        <strain evidence="1">LRV0_1</strain>
    </source>
</reference>
<proteinExistence type="predicted"/>
<organism evidence="1 2">
    <name type="scientific">Daphnia magna</name>
    <dbReference type="NCBI Taxonomy" id="35525"/>
    <lineage>
        <taxon>Eukaryota</taxon>
        <taxon>Metazoa</taxon>
        <taxon>Ecdysozoa</taxon>
        <taxon>Arthropoda</taxon>
        <taxon>Crustacea</taxon>
        <taxon>Branchiopoda</taxon>
        <taxon>Diplostraca</taxon>
        <taxon>Cladocera</taxon>
        <taxon>Anomopoda</taxon>
        <taxon>Daphniidae</taxon>
        <taxon>Daphnia</taxon>
    </lineage>
</organism>
<evidence type="ECO:0000313" key="1">
    <source>
        <dbReference type="EMBL" id="KAK4026644.1"/>
    </source>
</evidence>
<protein>
    <submittedName>
        <fullName evidence="1">Uncharacterized protein</fullName>
    </submittedName>
</protein>